<evidence type="ECO:0000313" key="2">
    <source>
        <dbReference type="Proteomes" id="UP000823775"/>
    </source>
</evidence>
<organism evidence="1 2">
    <name type="scientific">Datura stramonium</name>
    <name type="common">Jimsonweed</name>
    <name type="synonym">Common thornapple</name>
    <dbReference type="NCBI Taxonomy" id="4076"/>
    <lineage>
        <taxon>Eukaryota</taxon>
        <taxon>Viridiplantae</taxon>
        <taxon>Streptophyta</taxon>
        <taxon>Embryophyta</taxon>
        <taxon>Tracheophyta</taxon>
        <taxon>Spermatophyta</taxon>
        <taxon>Magnoliopsida</taxon>
        <taxon>eudicotyledons</taxon>
        <taxon>Gunneridae</taxon>
        <taxon>Pentapetalae</taxon>
        <taxon>asterids</taxon>
        <taxon>lamiids</taxon>
        <taxon>Solanales</taxon>
        <taxon>Solanaceae</taxon>
        <taxon>Solanoideae</taxon>
        <taxon>Datureae</taxon>
        <taxon>Datura</taxon>
    </lineage>
</organism>
<feature type="non-terminal residue" evidence="1">
    <location>
        <position position="1"/>
    </location>
</feature>
<protein>
    <submittedName>
        <fullName evidence="1">Uncharacterized protein</fullName>
    </submittedName>
</protein>
<dbReference type="EMBL" id="JACEIK010000709">
    <property type="protein sequence ID" value="MCD7461234.1"/>
    <property type="molecule type" value="Genomic_DNA"/>
</dbReference>
<proteinExistence type="predicted"/>
<comment type="caution">
    <text evidence="1">The sequence shown here is derived from an EMBL/GenBank/DDBJ whole genome shotgun (WGS) entry which is preliminary data.</text>
</comment>
<name>A0ABS8SQC9_DATST</name>
<accession>A0ABS8SQC9</accession>
<gene>
    <name evidence="1" type="ORF">HAX54_045596</name>
</gene>
<feature type="non-terminal residue" evidence="1">
    <location>
        <position position="66"/>
    </location>
</feature>
<reference evidence="1 2" key="1">
    <citation type="journal article" date="2021" name="BMC Genomics">
        <title>Datura genome reveals duplications of psychoactive alkaloid biosynthetic genes and high mutation rate following tissue culture.</title>
        <authorList>
            <person name="Rajewski A."/>
            <person name="Carter-House D."/>
            <person name="Stajich J."/>
            <person name="Litt A."/>
        </authorList>
    </citation>
    <scope>NUCLEOTIDE SEQUENCE [LARGE SCALE GENOMIC DNA]</scope>
    <source>
        <strain evidence="1">AR-01</strain>
    </source>
</reference>
<dbReference type="Proteomes" id="UP000823775">
    <property type="component" value="Unassembled WGS sequence"/>
</dbReference>
<keyword evidence="2" id="KW-1185">Reference proteome</keyword>
<evidence type="ECO:0000313" key="1">
    <source>
        <dbReference type="EMBL" id="MCD7461234.1"/>
    </source>
</evidence>
<sequence>GSRVQITICRLGPRVMGGPHVYPIRNPLENHDSYHESWNCTDGPWFSYKCSSFPSIHESWIIVRLM</sequence>